<dbReference type="OrthoDB" id="9815677at2"/>
<comment type="caution">
    <text evidence="2">Once thought to be involved in copper homeostasis, experiments in E.coli have shown this is not the case.</text>
</comment>
<dbReference type="PANTHER" id="PTHR12598:SF0">
    <property type="entry name" value="COPPER HOMEOSTASIS PROTEIN CUTC HOMOLOG"/>
    <property type="match status" value="1"/>
</dbReference>
<evidence type="ECO:0000313" key="3">
    <source>
        <dbReference type="EMBL" id="AWB47159.1"/>
    </source>
</evidence>
<dbReference type="EMBL" id="CP028918">
    <property type="protein sequence ID" value="AWB47159.1"/>
    <property type="molecule type" value="Genomic_DNA"/>
</dbReference>
<dbReference type="Gene3D" id="3.20.20.380">
    <property type="entry name" value="Copper homeostasis (CutC) domain"/>
    <property type="match status" value="1"/>
</dbReference>
<comment type="similarity">
    <text evidence="1 2">Belongs to the CutC family.</text>
</comment>
<dbReference type="AlphaFoldDB" id="A0A2S0UH64"/>
<comment type="subcellular location">
    <subcellularLocation>
        <location evidence="2">Cytoplasm</location>
    </subcellularLocation>
</comment>
<evidence type="ECO:0000313" key="4">
    <source>
        <dbReference type="Proteomes" id="UP000244496"/>
    </source>
</evidence>
<dbReference type="PANTHER" id="PTHR12598">
    <property type="entry name" value="COPPER HOMEOSTASIS PROTEIN CUTC"/>
    <property type="match status" value="1"/>
</dbReference>
<dbReference type="SUPFAM" id="SSF110395">
    <property type="entry name" value="CutC-like"/>
    <property type="match status" value="1"/>
</dbReference>
<dbReference type="KEGG" id="geh:HYN69_00300"/>
<keyword evidence="2" id="KW-0963">Cytoplasm</keyword>
<dbReference type="GO" id="GO:0005507">
    <property type="term" value="F:copper ion binding"/>
    <property type="evidence" value="ECO:0007669"/>
    <property type="project" value="TreeGrafter"/>
</dbReference>
<dbReference type="InterPro" id="IPR036822">
    <property type="entry name" value="CutC-like_dom_sf"/>
</dbReference>
<dbReference type="InterPro" id="IPR005627">
    <property type="entry name" value="CutC-like"/>
</dbReference>
<protein>
    <recommendedName>
        <fullName evidence="2">PF03932 family protein CutC</fullName>
    </recommendedName>
</protein>
<evidence type="ECO:0000256" key="2">
    <source>
        <dbReference type="HAMAP-Rule" id="MF_00795"/>
    </source>
</evidence>
<reference evidence="3 4" key="1">
    <citation type="submission" date="2018-04" db="EMBL/GenBank/DDBJ databases">
        <title>Genome sequencing of Gemmobacter.</title>
        <authorList>
            <person name="Yi H."/>
            <person name="Baek M.-G."/>
        </authorList>
    </citation>
    <scope>NUCLEOTIDE SEQUENCE [LARGE SCALE GENOMIC DNA]</scope>
    <source>
        <strain evidence="3 4">HYN0069</strain>
    </source>
</reference>
<dbReference type="HAMAP" id="MF_00795">
    <property type="entry name" value="CutC"/>
    <property type="match status" value="1"/>
</dbReference>
<name>A0A2S0UH64_9RHOB</name>
<dbReference type="Pfam" id="PF03932">
    <property type="entry name" value="CutC"/>
    <property type="match status" value="1"/>
</dbReference>
<sequence length="246" mass="25134">MRPLVRVEVCVDSVGGLDAAVAGGADRIELCSALALGGLTPSAGLMAAAGRAPVPALAMIRPRAGGFVWSPAEIAVMCCDIRASRDAGLAGVVLGASLADGTLDCETLSALLAEAQGMTTTLHRCFDLVPDPFVALEQAVALGFDRILTSGQAKTALEGIDLIAALHARASGRIVIMPGSGVTAENARRFTALGLRELHGSCSVTQAEDTKVAGFGFGPELRRVTSARLLQALVAASKESNGADQR</sequence>
<proteinExistence type="inferred from homology"/>
<accession>A0A2S0UH64</accession>
<dbReference type="Proteomes" id="UP000244496">
    <property type="component" value="Chromosome"/>
</dbReference>
<gene>
    <name evidence="2" type="primary">cutC</name>
    <name evidence="3" type="ORF">HYN69_00300</name>
</gene>
<keyword evidence="4" id="KW-1185">Reference proteome</keyword>
<evidence type="ECO:0000256" key="1">
    <source>
        <dbReference type="ARBA" id="ARBA00007768"/>
    </source>
</evidence>
<dbReference type="GO" id="GO:0005737">
    <property type="term" value="C:cytoplasm"/>
    <property type="evidence" value="ECO:0007669"/>
    <property type="project" value="UniProtKB-SubCell"/>
</dbReference>
<organism evidence="3 4">
    <name type="scientific">Paragemmobacter aquarius</name>
    <dbReference type="NCBI Taxonomy" id="2169400"/>
    <lineage>
        <taxon>Bacteria</taxon>
        <taxon>Pseudomonadati</taxon>
        <taxon>Pseudomonadota</taxon>
        <taxon>Alphaproteobacteria</taxon>
        <taxon>Rhodobacterales</taxon>
        <taxon>Paracoccaceae</taxon>
        <taxon>Paragemmobacter</taxon>
    </lineage>
</organism>